<evidence type="ECO:0000313" key="2">
    <source>
        <dbReference type="EMBL" id="KAF5818695.1"/>
    </source>
</evidence>
<protein>
    <submittedName>
        <fullName evidence="2">Uncharacterized protein</fullName>
    </submittedName>
</protein>
<reference evidence="2" key="2">
    <citation type="submission" date="2020-06" db="EMBL/GenBank/DDBJ databases">
        <title>Helianthus annuus Genome sequencing and assembly Release 2.</title>
        <authorList>
            <person name="Gouzy J."/>
            <person name="Langlade N."/>
            <person name="Munos S."/>
        </authorList>
    </citation>
    <scope>NUCLEOTIDE SEQUENCE</scope>
    <source>
        <tissue evidence="2">Leaves</tissue>
    </source>
</reference>
<dbReference type="EMBL" id="MNCJ02000317">
    <property type="protein sequence ID" value="KAF5818695.1"/>
    <property type="molecule type" value="Genomic_DNA"/>
</dbReference>
<accession>A0A9K3JQD9</accession>
<keyword evidence="1" id="KW-0472">Membrane</keyword>
<evidence type="ECO:0000256" key="1">
    <source>
        <dbReference type="SAM" id="Phobius"/>
    </source>
</evidence>
<keyword evidence="3" id="KW-1185">Reference proteome</keyword>
<name>A0A9K3JQD9_HELAN</name>
<dbReference type="AlphaFoldDB" id="A0A9K3JQD9"/>
<organism evidence="2 3">
    <name type="scientific">Helianthus annuus</name>
    <name type="common">Common sunflower</name>
    <dbReference type="NCBI Taxonomy" id="4232"/>
    <lineage>
        <taxon>Eukaryota</taxon>
        <taxon>Viridiplantae</taxon>
        <taxon>Streptophyta</taxon>
        <taxon>Embryophyta</taxon>
        <taxon>Tracheophyta</taxon>
        <taxon>Spermatophyta</taxon>
        <taxon>Magnoliopsida</taxon>
        <taxon>eudicotyledons</taxon>
        <taxon>Gunneridae</taxon>
        <taxon>Pentapetalae</taxon>
        <taxon>asterids</taxon>
        <taxon>campanulids</taxon>
        <taxon>Asterales</taxon>
        <taxon>Asteraceae</taxon>
        <taxon>Asteroideae</taxon>
        <taxon>Heliantheae alliance</taxon>
        <taxon>Heliantheae</taxon>
        <taxon>Helianthus</taxon>
    </lineage>
</organism>
<gene>
    <name evidence="2" type="ORF">HanXRQr2_Chr02g0069071</name>
</gene>
<sequence>MSYCPLFLVCMSFLKESYVYLVVRPCLFDLLLLVCVISVGMNLGKLRL</sequence>
<dbReference type="Gramene" id="mRNA:HanXRQr2_Chr02g0069071">
    <property type="protein sequence ID" value="mRNA:HanXRQr2_Chr02g0069071"/>
    <property type="gene ID" value="HanXRQr2_Chr02g0069071"/>
</dbReference>
<proteinExistence type="predicted"/>
<reference evidence="2" key="1">
    <citation type="journal article" date="2017" name="Nature">
        <title>The sunflower genome provides insights into oil metabolism, flowering and Asterid evolution.</title>
        <authorList>
            <person name="Badouin H."/>
            <person name="Gouzy J."/>
            <person name="Grassa C.J."/>
            <person name="Murat F."/>
            <person name="Staton S.E."/>
            <person name="Cottret L."/>
            <person name="Lelandais-Briere C."/>
            <person name="Owens G.L."/>
            <person name="Carrere S."/>
            <person name="Mayjonade B."/>
            <person name="Legrand L."/>
            <person name="Gill N."/>
            <person name="Kane N.C."/>
            <person name="Bowers J.E."/>
            <person name="Hubner S."/>
            <person name="Bellec A."/>
            <person name="Berard A."/>
            <person name="Berges H."/>
            <person name="Blanchet N."/>
            <person name="Boniface M.C."/>
            <person name="Brunel D."/>
            <person name="Catrice O."/>
            <person name="Chaidir N."/>
            <person name="Claudel C."/>
            <person name="Donnadieu C."/>
            <person name="Faraut T."/>
            <person name="Fievet G."/>
            <person name="Helmstetter N."/>
            <person name="King M."/>
            <person name="Knapp S.J."/>
            <person name="Lai Z."/>
            <person name="Le Paslier M.C."/>
            <person name="Lippi Y."/>
            <person name="Lorenzon L."/>
            <person name="Mandel J.R."/>
            <person name="Marage G."/>
            <person name="Marchand G."/>
            <person name="Marquand E."/>
            <person name="Bret-Mestries E."/>
            <person name="Morien E."/>
            <person name="Nambeesan S."/>
            <person name="Nguyen T."/>
            <person name="Pegot-Espagnet P."/>
            <person name="Pouilly N."/>
            <person name="Raftis F."/>
            <person name="Sallet E."/>
            <person name="Schiex T."/>
            <person name="Thomas J."/>
            <person name="Vandecasteele C."/>
            <person name="Vares D."/>
            <person name="Vear F."/>
            <person name="Vautrin S."/>
            <person name="Crespi M."/>
            <person name="Mangin B."/>
            <person name="Burke J.M."/>
            <person name="Salse J."/>
            <person name="Munos S."/>
            <person name="Vincourt P."/>
            <person name="Rieseberg L.H."/>
            <person name="Langlade N.B."/>
        </authorList>
    </citation>
    <scope>NUCLEOTIDE SEQUENCE</scope>
    <source>
        <tissue evidence="2">Leaves</tissue>
    </source>
</reference>
<evidence type="ECO:0000313" key="3">
    <source>
        <dbReference type="Proteomes" id="UP000215914"/>
    </source>
</evidence>
<keyword evidence="1" id="KW-0812">Transmembrane</keyword>
<feature type="transmembrane region" description="Helical" evidence="1">
    <location>
        <begin position="20"/>
        <end position="43"/>
    </location>
</feature>
<comment type="caution">
    <text evidence="2">The sequence shown here is derived from an EMBL/GenBank/DDBJ whole genome shotgun (WGS) entry which is preliminary data.</text>
</comment>
<keyword evidence="1" id="KW-1133">Transmembrane helix</keyword>
<dbReference type="Proteomes" id="UP000215914">
    <property type="component" value="Unassembled WGS sequence"/>
</dbReference>